<dbReference type="EC" id="3.4.22.34" evidence="3"/>
<comment type="catalytic activity">
    <reaction evidence="1">
        <text>Hydrolysis of proteins and small molecule substrates at -Asn-|-Xaa- bonds.</text>
        <dbReference type="EC" id="3.4.22.34"/>
    </reaction>
</comment>
<comment type="caution">
    <text evidence="9">The sequence shown here is derived from an EMBL/GenBank/DDBJ whole genome shotgun (WGS) entry which is preliminary data.</text>
</comment>
<dbReference type="InterPro" id="IPR048501">
    <property type="entry name" value="Legum_prodom"/>
</dbReference>
<reference evidence="9" key="1">
    <citation type="journal article" date="2020" name="Cell">
        <title>Large-Scale Comparative Analyses of Tick Genomes Elucidate Their Genetic Diversity and Vector Capacities.</title>
        <authorList>
            <consortium name="Tick Genome and Microbiome Consortium (TIGMIC)"/>
            <person name="Jia N."/>
            <person name="Wang J."/>
            <person name="Shi W."/>
            <person name="Du L."/>
            <person name="Sun Y."/>
            <person name="Zhan W."/>
            <person name="Jiang J.F."/>
            <person name="Wang Q."/>
            <person name="Zhang B."/>
            <person name="Ji P."/>
            <person name="Bell-Sakyi L."/>
            <person name="Cui X.M."/>
            <person name="Yuan T.T."/>
            <person name="Jiang B.G."/>
            <person name="Yang W.F."/>
            <person name="Lam T.T."/>
            <person name="Chang Q.C."/>
            <person name="Ding S.J."/>
            <person name="Wang X.J."/>
            <person name="Zhu J.G."/>
            <person name="Ruan X.D."/>
            <person name="Zhao L."/>
            <person name="Wei J.T."/>
            <person name="Ye R.Z."/>
            <person name="Que T.C."/>
            <person name="Du C.H."/>
            <person name="Zhou Y.H."/>
            <person name="Cheng J.X."/>
            <person name="Dai P.F."/>
            <person name="Guo W.B."/>
            <person name="Han X.H."/>
            <person name="Huang E.J."/>
            <person name="Li L.F."/>
            <person name="Wei W."/>
            <person name="Gao Y.C."/>
            <person name="Liu J.Z."/>
            <person name="Shao H.Z."/>
            <person name="Wang X."/>
            <person name="Wang C.C."/>
            <person name="Yang T.C."/>
            <person name="Huo Q.B."/>
            <person name="Li W."/>
            <person name="Chen H.Y."/>
            <person name="Chen S.E."/>
            <person name="Zhou L.G."/>
            <person name="Ni X.B."/>
            <person name="Tian J.H."/>
            <person name="Sheng Y."/>
            <person name="Liu T."/>
            <person name="Pan Y.S."/>
            <person name="Xia L.Y."/>
            <person name="Li J."/>
            <person name="Zhao F."/>
            <person name="Cao W.C."/>
        </authorList>
    </citation>
    <scope>NUCLEOTIDE SEQUENCE</scope>
    <source>
        <strain evidence="9">Rmic-2018</strain>
    </source>
</reference>
<dbReference type="PANTHER" id="PTHR12000:SF42">
    <property type="entry name" value="LEGUMAIN"/>
    <property type="match status" value="1"/>
</dbReference>
<dbReference type="GO" id="GO:0051603">
    <property type="term" value="P:proteolysis involved in protein catabolic process"/>
    <property type="evidence" value="ECO:0007669"/>
    <property type="project" value="TreeGrafter"/>
</dbReference>
<accession>A0A9J6D815</accession>
<dbReference type="Proteomes" id="UP000821866">
    <property type="component" value="Chromosome 9"/>
</dbReference>
<dbReference type="AlphaFoldDB" id="A0A9J6D815"/>
<dbReference type="EMBL" id="JABSTU010000011">
    <property type="protein sequence ID" value="KAH8010162.1"/>
    <property type="molecule type" value="Genomic_DNA"/>
</dbReference>
<keyword evidence="7" id="KW-0788">Thiol protease</keyword>
<feature type="domain" description="Legumain prodomain" evidence="8">
    <location>
        <begin position="296"/>
        <end position="390"/>
    </location>
</feature>
<dbReference type="Pfam" id="PF01650">
    <property type="entry name" value="Peptidase_C13"/>
    <property type="match status" value="1"/>
</dbReference>
<dbReference type="PANTHER" id="PTHR12000">
    <property type="entry name" value="HEMOGLOBINASE FAMILY MEMBER"/>
    <property type="match status" value="1"/>
</dbReference>
<evidence type="ECO:0000259" key="8">
    <source>
        <dbReference type="Pfam" id="PF20985"/>
    </source>
</evidence>
<dbReference type="Pfam" id="PF20985">
    <property type="entry name" value="Legum_prodom"/>
    <property type="match status" value="1"/>
</dbReference>
<evidence type="ECO:0000256" key="3">
    <source>
        <dbReference type="ARBA" id="ARBA00012628"/>
    </source>
</evidence>
<dbReference type="CDD" id="cd21115">
    <property type="entry name" value="legumain_C"/>
    <property type="match status" value="1"/>
</dbReference>
<keyword evidence="5" id="KW-0732">Signal</keyword>
<gene>
    <name evidence="9" type="ORF">HPB51_025597</name>
</gene>
<dbReference type="GO" id="GO:0004197">
    <property type="term" value="F:cysteine-type endopeptidase activity"/>
    <property type="evidence" value="ECO:0007669"/>
    <property type="project" value="UniProtKB-EC"/>
</dbReference>
<dbReference type="Gene3D" id="3.40.50.1460">
    <property type="match status" value="1"/>
</dbReference>
<dbReference type="VEuPathDB" id="VectorBase:LOC119178653"/>
<evidence type="ECO:0000256" key="5">
    <source>
        <dbReference type="ARBA" id="ARBA00022729"/>
    </source>
</evidence>
<dbReference type="PRINTS" id="PR00776">
    <property type="entry name" value="HEMOGLOBNASE"/>
</dbReference>
<proteinExistence type="inferred from homology"/>
<evidence type="ECO:0000256" key="6">
    <source>
        <dbReference type="ARBA" id="ARBA00022801"/>
    </source>
</evidence>
<evidence type="ECO:0000256" key="7">
    <source>
        <dbReference type="ARBA" id="ARBA00022807"/>
    </source>
</evidence>
<dbReference type="GO" id="GO:0006624">
    <property type="term" value="P:vacuolar protein processing"/>
    <property type="evidence" value="ECO:0007669"/>
    <property type="project" value="TreeGrafter"/>
</dbReference>
<dbReference type="InterPro" id="IPR001096">
    <property type="entry name" value="Peptidase_C13"/>
</dbReference>
<dbReference type="GO" id="GO:0005773">
    <property type="term" value="C:vacuole"/>
    <property type="evidence" value="ECO:0007669"/>
    <property type="project" value="GOC"/>
</dbReference>
<dbReference type="Gene3D" id="1.10.132.130">
    <property type="match status" value="1"/>
</dbReference>
<evidence type="ECO:0000313" key="9">
    <source>
        <dbReference type="EMBL" id="KAH8010162.1"/>
    </source>
</evidence>
<sequence>MATSKGYDNYRHQASIYHAYQLLYKHGIPEKRIVVMTYDDLANSSANPKPGIVVSRPGGYDCYKGVPKDYTGDLVNPRNFLEILQGKKVKGGSGKVIASESTDHVFVNIVGHGAPGLIAFHDDILHARVFVEVIKKMKIERKFAKMVIYVDASESGSMFDGLLPNDVNVYAVTSANNQEPAYACYYEVYRKTFLGTVFSVNWMDHSWRKDLHTATLLDQFTTVRKETNTSHVTQFGDLSINTLSLSEFQGPAKLNPYVTTKLSYDAVPSGDVPIAILRRRLAKAYYASDKKSLKDQLRKALLNRSFLKNKVDDLVTFLARDNPHEADLLLNTRRRLTNFDCYEKAVDHFSDRCFSISKNPYALEHLHVLVNACDSSYKLSQILEAMDLSCTHPNVAGIV</sequence>
<organism evidence="9 10">
    <name type="scientific">Rhipicephalus microplus</name>
    <name type="common">Cattle tick</name>
    <name type="synonym">Boophilus microplus</name>
    <dbReference type="NCBI Taxonomy" id="6941"/>
    <lineage>
        <taxon>Eukaryota</taxon>
        <taxon>Metazoa</taxon>
        <taxon>Ecdysozoa</taxon>
        <taxon>Arthropoda</taxon>
        <taxon>Chelicerata</taxon>
        <taxon>Arachnida</taxon>
        <taxon>Acari</taxon>
        <taxon>Parasitiformes</taxon>
        <taxon>Ixodida</taxon>
        <taxon>Ixodoidea</taxon>
        <taxon>Ixodidae</taxon>
        <taxon>Rhipicephalinae</taxon>
        <taxon>Rhipicephalus</taxon>
        <taxon>Boophilus</taxon>
    </lineage>
</organism>
<keyword evidence="6" id="KW-0378">Hydrolase</keyword>
<dbReference type="FunFam" id="3.40.50.1460:FF:000006">
    <property type="entry name" value="Legumain"/>
    <property type="match status" value="1"/>
</dbReference>
<evidence type="ECO:0000256" key="4">
    <source>
        <dbReference type="ARBA" id="ARBA00022670"/>
    </source>
</evidence>
<comment type="similarity">
    <text evidence="2">Belongs to the peptidase C13 family.</text>
</comment>
<reference evidence="9" key="2">
    <citation type="submission" date="2021-09" db="EMBL/GenBank/DDBJ databases">
        <authorList>
            <person name="Jia N."/>
            <person name="Wang J."/>
            <person name="Shi W."/>
            <person name="Du L."/>
            <person name="Sun Y."/>
            <person name="Zhan W."/>
            <person name="Jiang J."/>
            <person name="Wang Q."/>
            <person name="Zhang B."/>
            <person name="Ji P."/>
            <person name="Sakyi L.B."/>
            <person name="Cui X."/>
            <person name="Yuan T."/>
            <person name="Jiang B."/>
            <person name="Yang W."/>
            <person name="Lam T.T.-Y."/>
            <person name="Chang Q."/>
            <person name="Ding S."/>
            <person name="Wang X."/>
            <person name="Zhu J."/>
            <person name="Ruan X."/>
            <person name="Zhao L."/>
            <person name="Wei J."/>
            <person name="Que T."/>
            <person name="Du C."/>
            <person name="Cheng J."/>
            <person name="Dai P."/>
            <person name="Han X."/>
            <person name="Huang E."/>
            <person name="Gao Y."/>
            <person name="Liu J."/>
            <person name="Shao H."/>
            <person name="Ye R."/>
            <person name="Li L."/>
            <person name="Wei W."/>
            <person name="Wang X."/>
            <person name="Wang C."/>
            <person name="Huo Q."/>
            <person name="Li W."/>
            <person name="Guo W."/>
            <person name="Chen H."/>
            <person name="Chen S."/>
            <person name="Zhou L."/>
            <person name="Zhou L."/>
            <person name="Ni X."/>
            <person name="Tian J."/>
            <person name="Zhou Y."/>
            <person name="Sheng Y."/>
            <person name="Liu T."/>
            <person name="Pan Y."/>
            <person name="Xia L."/>
            <person name="Li J."/>
            <person name="Zhao F."/>
            <person name="Cao W."/>
        </authorList>
    </citation>
    <scope>NUCLEOTIDE SEQUENCE</scope>
    <source>
        <strain evidence="9">Rmic-2018</strain>
        <tissue evidence="9">Larvae</tissue>
    </source>
</reference>
<evidence type="ECO:0000256" key="2">
    <source>
        <dbReference type="ARBA" id="ARBA00009941"/>
    </source>
</evidence>
<keyword evidence="10" id="KW-1185">Reference proteome</keyword>
<evidence type="ECO:0000313" key="10">
    <source>
        <dbReference type="Proteomes" id="UP000821866"/>
    </source>
</evidence>
<dbReference type="PIRSF" id="PIRSF019663">
    <property type="entry name" value="Legumain"/>
    <property type="match status" value="1"/>
</dbReference>
<keyword evidence="4" id="KW-0645">Protease</keyword>
<evidence type="ECO:0000256" key="1">
    <source>
        <dbReference type="ARBA" id="ARBA00000810"/>
    </source>
</evidence>
<name>A0A9J6D815_RHIMP</name>
<protein>
    <recommendedName>
        <fullName evidence="3">legumain</fullName>
        <ecNumber evidence="3">3.4.22.34</ecNumber>
    </recommendedName>
</protein>
<dbReference type="InterPro" id="IPR046427">
    <property type="entry name" value="Legumain_prodom_sf"/>
</dbReference>